<dbReference type="Pfam" id="PF12697">
    <property type="entry name" value="Abhydrolase_6"/>
    <property type="match status" value="1"/>
</dbReference>
<comment type="caution">
    <text evidence="2">The sequence shown here is derived from an EMBL/GenBank/DDBJ whole genome shotgun (WGS) entry which is preliminary data.</text>
</comment>
<dbReference type="Gene3D" id="3.40.50.1820">
    <property type="entry name" value="alpha/beta hydrolase"/>
    <property type="match status" value="1"/>
</dbReference>
<sequence length="228" mass="24135">MADDGTGARIVFLHASNRSPDRAWSAVGDLPGALFAVMPGYRTDVPATFDQDRWEARLLGTCDAGATVVAHSFGGPVAMRAAARRPDLVRALVLFEPAAYALARGKPAIEDHIRRVQPVLDRASTLSAAEFAVAFAAALAGQSIAPPTGAADLLAAERQRRLPGPWSLDTPDRIGLPTLVVTGGWNDEYEAIASRIVGARHVTLAGHGHRPQDHPDAVGVVRAFLDEV</sequence>
<feature type="domain" description="AB hydrolase-1" evidence="1">
    <location>
        <begin position="10"/>
        <end position="218"/>
    </location>
</feature>
<name>A0ABN1ZE51_9MICO</name>
<gene>
    <name evidence="2" type="ORF">GCM10009627_22830</name>
</gene>
<dbReference type="EMBL" id="BAAAJX010000011">
    <property type="protein sequence ID" value="GAA1493937.1"/>
    <property type="molecule type" value="Genomic_DNA"/>
</dbReference>
<dbReference type="SUPFAM" id="SSF53474">
    <property type="entry name" value="alpha/beta-Hydrolases"/>
    <property type="match status" value="1"/>
</dbReference>
<accession>A0ABN1ZE51</accession>
<reference evidence="2 3" key="1">
    <citation type="journal article" date="2019" name="Int. J. Syst. Evol. Microbiol.">
        <title>The Global Catalogue of Microorganisms (GCM) 10K type strain sequencing project: providing services to taxonomists for standard genome sequencing and annotation.</title>
        <authorList>
            <consortium name="The Broad Institute Genomics Platform"/>
            <consortium name="The Broad Institute Genome Sequencing Center for Infectious Disease"/>
            <person name="Wu L."/>
            <person name="Ma J."/>
        </authorList>
    </citation>
    <scope>NUCLEOTIDE SEQUENCE [LARGE SCALE GENOMIC DNA]</scope>
    <source>
        <strain evidence="2 3">JCM 12140</strain>
    </source>
</reference>
<dbReference type="InterPro" id="IPR000073">
    <property type="entry name" value="AB_hydrolase_1"/>
</dbReference>
<organism evidence="2 3">
    <name type="scientific">Curtobacterium herbarum</name>
    <dbReference type="NCBI Taxonomy" id="150122"/>
    <lineage>
        <taxon>Bacteria</taxon>
        <taxon>Bacillati</taxon>
        <taxon>Actinomycetota</taxon>
        <taxon>Actinomycetes</taxon>
        <taxon>Micrococcales</taxon>
        <taxon>Microbacteriaceae</taxon>
        <taxon>Curtobacterium</taxon>
    </lineage>
</organism>
<dbReference type="RefSeq" id="WP_204607246.1">
    <property type="nucleotide sequence ID" value="NZ_BAAAJX010000011.1"/>
</dbReference>
<dbReference type="InterPro" id="IPR029058">
    <property type="entry name" value="AB_hydrolase_fold"/>
</dbReference>
<evidence type="ECO:0000313" key="3">
    <source>
        <dbReference type="Proteomes" id="UP001501742"/>
    </source>
</evidence>
<proteinExistence type="predicted"/>
<keyword evidence="3" id="KW-1185">Reference proteome</keyword>
<dbReference type="Proteomes" id="UP001501742">
    <property type="component" value="Unassembled WGS sequence"/>
</dbReference>
<evidence type="ECO:0000259" key="1">
    <source>
        <dbReference type="Pfam" id="PF12697"/>
    </source>
</evidence>
<evidence type="ECO:0000313" key="2">
    <source>
        <dbReference type="EMBL" id="GAA1493937.1"/>
    </source>
</evidence>
<protein>
    <recommendedName>
        <fullName evidence="1">AB hydrolase-1 domain-containing protein</fullName>
    </recommendedName>
</protein>